<dbReference type="EMBL" id="PGOL01000373">
    <property type="protein sequence ID" value="PKI71470.1"/>
    <property type="molecule type" value="Genomic_DNA"/>
</dbReference>
<name>A0A2I0KT03_PUNGR</name>
<accession>A0A2I0KT03</accession>
<keyword evidence="2" id="KW-1185">Reference proteome</keyword>
<organism evidence="1 2">
    <name type="scientific">Punica granatum</name>
    <name type="common">Pomegranate</name>
    <dbReference type="NCBI Taxonomy" id="22663"/>
    <lineage>
        <taxon>Eukaryota</taxon>
        <taxon>Viridiplantae</taxon>
        <taxon>Streptophyta</taxon>
        <taxon>Embryophyta</taxon>
        <taxon>Tracheophyta</taxon>
        <taxon>Spermatophyta</taxon>
        <taxon>Magnoliopsida</taxon>
        <taxon>eudicotyledons</taxon>
        <taxon>Gunneridae</taxon>
        <taxon>Pentapetalae</taxon>
        <taxon>rosids</taxon>
        <taxon>malvids</taxon>
        <taxon>Myrtales</taxon>
        <taxon>Lythraceae</taxon>
        <taxon>Punica</taxon>
    </lineage>
</organism>
<comment type="caution">
    <text evidence="1">The sequence shown here is derived from an EMBL/GenBank/DDBJ whole genome shotgun (WGS) entry which is preliminary data.</text>
</comment>
<evidence type="ECO:0000313" key="1">
    <source>
        <dbReference type="EMBL" id="PKI71470.1"/>
    </source>
</evidence>
<proteinExistence type="predicted"/>
<evidence type="ECO:0000313" key="2">
    <source>
        <dbReference type="Proteomes" id="UP000233551"/>
    </source>
</evidence>
<reference evidence="1 2" key="1">
    <citation type="submission" date="2017-11" db="EMBL/GenBank/DDBJ databases">
        <title>De-novo sequencing of pomegranate (Punica granatum L.) genome.</title>
        <authorList>
            <person name="Akparov Z."/>
            <person name="Amiraslanov A."/>
            <person name="Hajiyeva S."/>
            <person name="Abbasov M."/>
            <person name="Kaur K."/>
            <person name="Hamwieh A."/>
            <person name="Solovyev V."/>
            <person name="Salamov A."/>
            <person name="Braich B."/>
            <person name="Kosarev P."/>
            <person name="Mahmoud A."/>
            <person name="Hajiyev E."/>
            <person name="Babayeva S."/>
            <person name="Izzatullayeva V."/>
            <person name="Mammadov A."/>
            <person name="Mammadov A."/>
            <person name="Sharifova S."/>
            <person name="Ojaghi J."/>
            <person name="Eynullazada K."/>
            <person name="Bayramov B."/>
            <person name="Abdulazimova A."/>
            <person name="Shahmuradov I."/>
        </authorList>
    </citation>
    <scope>NUCLEOTIDE SEQUENCE [LARGE SCALE GENOMIC DNA]</scope>
    <source>
        <strain evidence="2">cv. AG2017</strain>
        <tissue evidence="1">Leaf</tissue>
    </source>
</reference>
<dbReference type="Proteomes" id="UP000233551">
    <property type="component" value="Unassembled WGS sequence"/>
</dbReference>
<dbReference type="AlphaFoldDB" id="A0A2I0KT03"/>
<gene>
    <name evidence="1" type="ORF">CRG98_008143</name>
</gene>
<sequence length="115" mass="12736">MDLYLDLPTCTCDAGLQLSAHKEKEKILSMDPNVNRAHAMAAHDEAQRPIAQGRDSNNEAIGFAAKIVNEAEGPNPNFGSSIGDFRSRGRPFCNYYRRNGHHEATCYQLHGYPSS</sequence>
<dbReference type="PANTHER" id="PTHR34222">
    <property type="entry name" value="GAG_PRE-INTEGRS DOMAIN-CONTAINING PROTEIN"/>
    <property type="match status" value="1"/>
</dbReference>
<dbReference type="PANTHER" id="PTHR34222:SF79">
    <property type="entry name" value="RETROVIRUS-RELATED POL POLYPROTEIN FROM TRANSPOSON TNT 1-94"/>
    <property type="match status" value="1"/>
</dbReference>
<protein>
    <submittedName>
        <fullName evidence="1">Uncharacterized protein</fullName>
    </submittedName>
</protein>